<accession>A0ABS1TY17</accession>
<gene>
    <name evidence="2" type="ORF">JMJ56_04835</name>
</gene>
<feature type="signal peptide" evidence="1">
    <location>
        <begin position="1"/>
        <end position="28"/>
    </location>
</feature>
<evidence type="ECO:0008006" key="4">
    <source>
        <dbReference type="Google" id="ProtNLM"/>
    </source>
</evidence>
<comment type="caution">
    <text evidence="2">The sequence shown here is derived from an EMBL/GenBank/DDBJ whole genome shotgun (WGS) entry which is preliminary data.</text>
</comment>
<proteinExistence type="predicted"/>
<evidence type="ECO:0000256" key="1">
    <source>
        <dbReference type="SAM" id="SignalP"/>
    </source>
</evidence>
<dbReference type="RefSeq" id="WP_202830442.1">
    <property type="nucleotide sequence ID" value="NZ_JAETWB010000001.1"/>
</dbReference>
<sequence>MGGDRPGRAMKRLALALAALLLASPAGAAGFDEFQVYDGRIAEQGVPDINIHFNAGRRGRLGDGAPRNGLLATAELGFATAPWHEVALLLPVAREFSGDTYGGGFKLRNSFISPGADTRPFAYGMDIEIGHQSTRFAESNLALTLRPIIDMRSGPWQLILNPSVVFPLGQGGPVFVPSVRGVRQVAPIVWLGLEHYMDFGRISRGEGLPQQGHQLFVTTDIKISNRFAVHFGLGHGLTHASDRWLGKVILSVDF</sequence>
<keyword evidence="3" id="KW-1185">Reference proteome</keyword>
<evidence type="ECO:0000313" key="3">
    <source>
        <dbReference type="Proteomes" id="UP000660885"/>
    </source>
</evidence>
<dbReference type="EMBL" id="JAETWB010000001">
    <property type="protein sequence ID" value="MBL6077322.1"/>
    <property type="molecule type" value="Genomic_DNA"/>
</dbReference>
<organism evidence="2 3">
    <name type="scientific">Belnapia arida</name>
    <dbReference type="NCBI Taxonomy" id="2804533"/>
    <lineage>
        <taxon>Bacteria</taxon>
        <taxon>Pseudomonadati</taxon>
        <taxon>Pseudomonadota</taxon>
        <taxon>Alphaproteobacteria</taxon>
        <taxon>Acetobacterales</taxon>
        <taxon>Roseomonadaceae</taxon>
        <taxon>Belnapia</taxon>
    </lineage>
</organism>
<protein>
    <recommendedName>
        <fullName evidence="4">MetA-pathway of phenol degradation</fullName>
    </recommendedName>
</protein>
<name>A0ABS1TY17_9PROT</name>
<keyword evidence="1" id="KW-0732">Signal</keyword>
<dbReference type="Proteomes" id="UP000660885">
    <property type="component" value="Unassembled WGS sequence"/>
</dbReference>
<feature type="chain" id="PRO_5046308557" description="MetA-pathway of phenol degradation" evidence="1">
    <location>
        <begin position="29"/>
        <end position="254"/>
    </location>
</feature>
<reference evidence="2 3" key="1">
    <citation type="submission" date="2021-01" db="EMBL/GenBank/DDBJ databases">
        <title>Belnapia mucosa sp. nov. and Belnapia arida sp. nov., isolated from the Tabernas Desert (Almeria, Spain).</title>
        <authorList>
            <person name="Molina-Menor E."/>
            <person name="Vidal-Verdu A."/>
            <person name="Calonge A."/>
            <person name="Satari L."/>
            <person name="Pereto J."/>
            <person name="Porcar M."/>
        </authorList>
    </citation>
    <scope>NUCLEOTIDE SEQUENCE [LARGE SCALE GENOMIC DNA]</scope>
    <source>
        <strain evidence="2 3">T18</strain>
    </source>
</reference>
<evidence type="ECO:0000313" key="2">
    <source>
        <dbReference type="EMBL" id="MBL6077322.1"/>
    </source>
</evidence>